<dbReference type="RefSeq" id="WP_040917200.1">
    <property type="nucleotide sequence ID" value="NZ_SORO01000001.1"/>
</dbReference>
<dbReference type="InterPro" id="IPR050955">
    <property type="entry name" value="Plant_Biomass_Hydrol_Est"/>
</dbReference>
<feature type="domain" description="Peptidase S9 prolyl oligopeptidase catalytic" evidence="2">
    <location>
        <begin position="91"/>
        <end position="178"/>
    </location>
</feature>
<name>A0A4R8MY89_LEPME</name>
<evidence type="ECO:0000313" key="4">
    <source>
        <dbReference type="Proteomes" id="UP000294684"/>
    </source>
</evidence>
<dbReference type="PANTHER" id="PTHR43037:SF1">
    <property type="entry name" value="BLL1128 PROTEIN"/>
    <property type="match status" value="1"/>
</dbReference>
<dbReference type="PANTHER" id="PTHR43037">
    <property type="entry name" value="UNNAMED PRODUCT-RELATED"/>
    <property type="match status" value="1"/>
</dbReference>
<dbReference type="Proteomes" id="UP000294684">
    <property type="component" value="Unassembled WGS sequence"/>
</dbReference>
<protein>
    <submittedName>
        <fullName evidence="3">Polyhydroxybutyrate depolymerase</fullName>
    </submittedName>
</protein>
<dbReference type="InterPro" id="IPR029058">
    <property type="entry name" value="AB_hydrolase_fold"/>
</dbReference>
<gene>
    <name evidence="3" type="ORF">CLV96_2275</name>
</gene>
<dbReference type="AlphaFoldDB" id="A0A4R8MY89"/>
<dbReference type="GO" id="GO:0008236">
    <property type="term" value="F:serine-type peptidase activity"/>
    <property type="evidence" value="ECO:0007669"/>
    <property type="project" value="InterPro"/>
</dbReference>
<evidence type="ECO:0000259" key="2">
    <source>
        <dbReference type="Pfam" id="PF00326"/>
    </source>
</evidence>
<dbReference type="OrthoDB" id="9767239at2"/>
<dbReference type="STRING" id="1193051.LEP1GSC017_1727"/>
<keyword evidence="1" id="KW-0732">Signal</keyword>
<dbReference type="EMBL" id="SORO01000001">
    <property type="protein sequence ID" value="TDY73248.1"/>
    <property type="molecule type" value="Genomic_DNA"/>
</dbReference>
<evidence type="ECO:0000313" key="3">
    <source>
        <dbReference type="EMBL" id="TDY73248.1"/>
    </source>
</evidence>
<dbReference type="SUPFAM" id="SSF53474">
    <property type="entry name" value="alpha/beta-Hydrolases"/>
    <property type="match status" value="1"/>
</dbReference>
<sequence length="338" mass="38694">MIRFLVRIQSYLLLMMVSFSFFCKSLPSIVPVKEHKLQSISSDGLLRSFRYYIPKQMKEDKLPVVFLLHGGGGTGEGMIYLTRMSEKAEEYGFIAVYPDGYANRWNDGRKIPHSITDKRNTKDVDFFRDIIRHLDSEYSIDYNRIHAVGISNGGFMTQRLLCEAPDLFSSGYSVAAVTSRGLKEICFPPPQKSMGFIMGMSDDVVPFQGGTVSIPADPNNQSQRIAAGDVLSYLESLEYWTSSFSCKEETKSSKRHLNKFWKRDIQYTKFTDCLSDQIVEGYLIPGGGHIWPNGFYYQNEKQYGYLSKDLDTREIVLQFFRTTYKKEKLVNNNAPFGN</sequence>
<dbReference type="Gene3D" id="3.40.50.1820">
    <property type="entry name" value="alpha/beta hydrolase"/>
    <property type="match status" value="1"/>
</dbReference>
<accession>A0A4R8MY89</accession>
<organism evidence="3 4">
    <name type="scientific">Leptospira meyeri</name>
    <dbReference type="NCBI Taxonomy" id="29508"/>
    <lineage>
        <taxon>Bacteria</taxon>
        <taxon>Pseudomonadati</taxon>
        <taxon>Spirochaetota</taxon>
        <taxon>Spirochaetia</taxon>
        <taxon>Leptospirales</taxon>
        <taxon>Leptospiraceae</taxon>
        <taxon>Leptospira</taxon>
    </lineage>
</organism>
<evidence type="ECO:0000256" key="1">
    <source>
        <dbReference type="ARBA" id="ARBA00022729"/>
    </source>
</evidence>
<keyword evidence="4" id="KW-1185">Reference proteome</keyword>
<proteinExistence type="predicted"/>
<comment type="caution">
    <text evidence="3">The sequence shown here is derived from an EMBL/GenBank/DDBJ whole genome shotgun (WGS) entry which is preliminary data.</text>
</comment>
<reference evidence="3 4" key="1">
    <citation type="submission" date="2019-03" db="EMBL/GenBank/DDBJ databases">
        <title>Genomic Encyclopedia of Archaeal and Bacterial Type Strains, Phase II (KMG-II): from individual species to whole genera.</title>
        <authorList>
            <person name="Goeker M."/>
        </authorList>
    </citation>
    <scope>NUCLEOTIDE SEQUENCE [LARGE SCALE GENOMIC DNA]</scope>
    <source>
        <strain evidence="3 4">DSM 21537</strain>
    </source>
</reference>
<dbReference type="Pfam" id="PF00326">
    <property type="entry name" value="Peptidase_S9"/>
    <property type="match status" value="1"/>
</dbReference>
<dbReference type="GeneID" id="79827570"/>
<dbReference type="GO" id="GO:0006508">
    <property type="term" value="P:proteolysis"/>
    <property type="evidence" value="ECO:0007669"/>
    <property type="project" value="InterPro"/>
</dbReference>
<dbReference type="InterPro" id="IPR001375">
    <property type="entry name" value="Peptidase_S9_cat"/>
</dbReference>